<dbReference type="SUPFAM" id="SSF47203">
    <property type="entry name" value="Acyl-CoA dehydrogenase C-terminal domain-like"/>
    <property type="match status" value="1"/>
</dbReference>
<dbReference type="InterPro" id="IPR050741">
    <property type="entry name" value="Acyl-CoA_dehydrogenase"/>
</dbReference>
<gene>
    <name evidence="3" type="ORF">Srubr_27230</name>
    <name evidence="4" type="ORF">Srubr_81720</name>
    <name evidence="5" type="ORF">Srubr_81940</name>
</gene>
<dbReference type="InterPro" id="IPR037069">
    <property type="entry name" value="AcylCoA_DH/ox_N_sf"/>
</dbReference>
<dbReference type="InterPro" id="IPR009100">
    <property type="entry name" value="AcylCoA_DH/oxidase_NM_dom_sf"/>
</dbReference>
<dbReference type="Gene3D" id="2.40.110.10">
    <property type="entry name" value="Butyryl-CoA Dehydrogenase, subunit A, domain 2"/>
    <property type="match status" value="1"/>
</dbReference>
<evidence type="ECO:0000313" key="4">
    <source>
        <dbReference type="EMBL" id="GHI58326.1"/>
    </source>
</evidence>
<dbReference type="PANTHER" id="PTHR48083">
    <property type="entry name" value="MEDIUM-CHAIN SPECIFIC ACYL-COA DEHYDROGENASE, MITOCHONDRIAL-RELATED"/>
    <property type="match status" value="1"/>
</dbReference>
<dbReference type="EMBL" id="BNEA01000012">
    <property type="protein sequence ID" value="GHI52877.1"/>
    <property type="molecule type" value="Genomic_DNA"/>
</dbReference>
<dbReference type="PIRSF" id="PIRSF016578">
    <property type="entry name" value="HsaA"/>
    <property type="match status" value="1"/>
</dbReference>
<protein>
    <submittedName>
        <fullName evidence="5">Hydrolase</fullName>
    </submittedName>
</protein>
<name>A0ABQ3RR60_STRRR</name>
<evidence type="ECO:0000313" key="5">
    <source>
        <dbReference type="EMBL" id="GHI58348.1"/>
    </source>
</evidence>
<dbReference type="GO" id="GO:0016787">
    <property type="term" value="F:hydrolase activity"/>
    <property type="evidence" value="ECO:0007669"/>
    <property type="project" value="UniProtKB-KW"/>
</dbReference>
<dbReference type="Proteomes" id="UP000646738">
    <property type="component" value="Unassembled WGS sequence"/>
</dbReference>
<comment type="caution">
    <text evidence="5">The sequence shown here is derived from an EMBL/GenBank/DDBJ whole genome shotgun (WGS) entry which is preliminary data.</text>
</comment>
<dbReference type="SUPFAM" id="SSF56645">
    <property type="entry name" value="Acyl-CoA dehydrogenase NM domain-like"/>
    <property type="match status" value="1"/>
</dbReference>
<accession>A0ABQ3RR60</accession>
<dbReference type="RefSeq" id="WP_189999928.1">
    <property type="nucleotide sequence ID" value="NZ_BNCB01000040.1"/>
</dbReference>
<organism evidence="5 6">
    <name type="scientific">Streptomyces rubradiris</name>
    <name type="common">Streptomyces achromogenes subsp. rubradiris</name>
    <dbReference type="NCBI Taxonomy" id="285531"/>
    <lineage>
        <taxon>Bacteria</taxon>
        <taxon>Bacillati</taxon>
        <taxon>Actinomycetota</taxon>
        <taxon>Actinomycetes</taxon>
        <taxon>Kitasatosporales</taxon>
        <taxon>Streptomycetaceae</taxon>
        <taxon>Streptomyces</taxon>
    </lineage>
</organism>
<dbReference type="EMBL" id="BNEA01000020">
    <property type="protein sequence ID" value="GHI58326.1"/>
    <property type="molecule type" value="Genomic_DNA"/>
</dbReference>
<dbReference type="InterPro" id="IPR036250">
    <property type="entry name" value="AcylCo_DH-like_C"/>
</dbReference>
<dbReference type="InterPro" id="IPR013107">
    <property type="entry name" value="Acyl-CoA_DH_C"/>
</dbReference>
<dbReference type="PANTHER" id="PTHR48083:SF19">
    <property type="entry name" value="FLAVIN-DEPENDENT MONOOXYGENASE, OXYGENASE SUBUNIT HSAA"/>
    <property type="match status" value="1"/>
</dbReference>
<evidence type="ECO:0000259" key="2">
    <source>
        <dbReference type="Pfam" id="PF08028"/>
    </source>
</evidence>
<proteinExistence type="predicted"/>
<dbReference type="Gene3D" id="1.10.540.10">
    <property type="entry name" value="Acyl-CoA dehydrogenase/oxidase, N-terminal domain"/>
    <property type="match status" value="1"/>
</dbReference>
<reference evidence="5" key="1">
    <citation type="submission" date="2020-09" db="EMBL/GenBank/DDBJ databases">
        <title>Whole genome shotgun sequence of Streptomyces achromogenes subsp. rubradiris NBRC 14000.</title>
        <authorList>
            <person name="Komaki H."/>
            <person name="Tamura T."/>
        </authorList>
    </citation>
    <scope>NUCLEOTIDE SEQUENCE</scope>
    <source>
        <strain evidence="5 6">NBRC 14000</strain>
    </source>
</reference>
<evidence type="ECO:0000256" key="1">
    <source>
        <dbReference type="ARBA" id="ARBA00023002"/>
    </source>
</evidence>
<feature type="domain" description="Acyl-CoA dehydrogenase C-terminal" evidence="2">
    <location>
        <begin position="233"/>
        <end position="360"/>
    </location>
</feature>
<keyword evidence="5" id="KW-0378">Hydrolase</keyword>
<dbReference type="EMBL" id="BNEA01000022">
    <property type="protein sequence ID" value="GHI58348.1"/>
    <property type="molecule type" value="Genomic_DNA"/>
</dbReference>
<dbReference type="InterPro" id="IPR046373">
    <property type="entry name" value="Acyl-CoA_Oxase/DH_mid-dom_sf"/>
</dbReference>
<reference evidence="6" key="2">
    <citation type="submission" date="2023-07" db="EMBL/GenBank/DDBJ databases">
        <title>Whole genome shotgun sequence of Streptomyces achromogenes subsp. rubradiris NBRC 14000.</title>
        <authorList>
            <person name="Komaki H."/>
            <person name="Tamura T."/>
        </authorList>
    </citation>
    <scope>NUCLEOTIDE SEQUENCE [LARGE SCALE GENOMIC DNA]</scope>
    <source>
        <strain evidence="6">NBRC 14000</strain>
    </source>
</reference>
<keyword evidence="6" id="KW-1185">Reference proteome</keyword>
<dbReference type="Gene3D" id="1.20.140.10">
    <property type="entry name" value="Butyryl-CoA Dehydrogenase, subunit A, domain 3"/>
    <property type="match status" value="1"/>
</dbReference>
<dbReference type="Pfam" id="PF08028">
    <property type="entry name" value="Acyl-CoA_dh_2"/>
    <property type="match status" value="1"/>
</dbReference>
<evidence type="ECO:0000313" key="3">
    <source>
        <dbReference type="EMBL" id="GHI52877.1"/>
    </source>
</evidence>
<evidence type="ECO:0000313" key="6">
    <source>
        <dbReference type="Proteomes" id="UP000646738"/>
    </source>
</evidence>
<sequence>MTATGFSTLVEQARGIAELAGRRAGKAEAARTPDADVIAALVAAGAARHFVPASLGGSGGTFAELKQAAVVIGAECPATAWCAVVAGLMTRAANHLPPAGQRQLWAGGPDVLIAGGVTPRGTATAVAGGWLLSGAWPAVSSSERADWILLVAAVRGEGGPGQRVCLVPRASVLVERTWDDVGMQATGSHTVVAEQVFVPDPMTFPAGLLTETDAPRPGPDGRPVPLPAVNTFLFCLPMLGAAHGALRYWRRLTGAKLRGRADVYDPVVAHLADVFARSSGEIDAAELLLDRVARVVDTAPAVTRSDVARHQRDCALAAELLVRAVDRLMRASGTAGHSTGSVLQRLWRDLHTASSHATLQFGTAAAGYARAELIGAG</sequence>
<keyword evidence="1" id="KW-0560">Oxidoreductase</keyword>